<evidence type="ECO:0000313" key="3">
    <source>
        <dbReference type="EMBL" id="SUX10838.1"/>
    </source>
</evidence>
<dbReference type="STRING" id="32024.GCA_000788295_01500"/>
<dbReference type="GeneID" id="93091470"/>
<evidence type="ECO:0000256" key="1">
    <source>
        <dbReference type="ARBA" id="ARBA00023004"/>
    </source>
</evidence>
<reference evidence="3 4" key="1">
    <citation type="submission" date="2018-06" db="EMBL/GenBank/DDBJ databases">
        <authorList>
            <consortium name="Pathogen Informatics"/>
            <person name="Doyle S."/>
        </authorList>
    </citation>
    <scope>NUCLEOTIDE SEQUENCE [LARGE SCALE GENOMIC DNA]</scope>
    <source>
        <strain evidence="3 4">NCTC12475</strain>
    </source>
</reference>
<name>A0A381DJI6_9BACT</name>
<dbReference type="RefSeq" id="WP_089183199.1">
    <property type="nucleotide sequence ID" value="NZ_CP043427.1"/>
</dbReference>
<dbReference type="InterPro" id="IPR038157">
    <property type="entry name" value="FeoA_core_dom"/>
</dbReference>
<evidence type="ECO:0000313" key="4">
    <source>
        <dbReference type="Proteomes" id="UP000254920"/>
    </source>
</evidence>
<dbReference type="AlphaFoldDB" id="A0A381DJI6"/>
<gene>
    <name evidence="3" type="primary">feoA</name>
    <name evidence="3" type="ORF">NCTC12475_01049</name>
</gene>
<dbReference type="EMBL" id="UFVD01000001">
    <property type="protein sequence ID" value="SUX10838.1"/>
    <property type="molecule type" value="Genomic_DNA"/>
</dbReference>
<dbReference type="Gene3D" id="2.30.30.90">
    <property type="match status" value="1"/>
</dbReference>
<sequence length="74" mass="8437">MGLDYCKSGGLYKIKNVNADGKLFYKLLDMGFINGASVEVIREAPLYDPMELKIHNYLITLRKSEARLIEVEKV</sequence>
<keyword evidence="4" id="KW-1185">Reference proteome</keyword>
<proteinExistence type="predicted"/>
<evidence type="ECO:0000259" key="2">
    <source>
        <dbReference type="SMART" id="SM00899"/>
    </source>
</evidence>
<dbReference type="GO" id="GO:0046914">
    <property type="term" value="F:transition metal ion binding"/>
    <property type="evidence" value="ECO:0007669"/>
    <property type="project" value="InterPro"/>
</dbReference>
<dbReference type="PANTHER" id="PTHR42954">
    <property type="entry name" value="FE(2+) TRANSPORT PROTEIN A"/>
    <property type="match status" value="1"/>
</dbReference>
<dbReference type="Proteomes" id="UP000254920">
    <property type="component" value="Unassembled WGS sequence"/>
</dbReference>
<protein>
    <submittedName>
        <fullName evidence="3">Ferrous iron transport protein A</fullName>
    </submittedName>
</protein>
<accession>A0A381DJI6</accession>
<dbReference type="OrthoDB" id="9811076at2"/>
<dbReference type="PANTHER" id="PTHR42954:SF2">
    <property type="entry name" value="FE(2+) TRANSPORT PROTEIN A"/>
    <property type="match status" value="1"/>
</dbReference>
<organism evidence="3 4">
    <name type="scientific">Campylobacter sputorum subsp. sputorum</name>
    <dbReference type="NCBI Taxonomy" id="32024"/>
    <lineage>
        <taxon>Bacteria</taxon>
        <taxon>Pseudomonadati</taxon>
        <taxon>Campylobacterota</taxon>
        <taxon>Epsilonproteobacteria</taxon>
        <taxon>Campylobacterales</taxon>
        <taxon>Campylobacteraceae</taxon>
        <taxon>Campylobacter</taxon>
    </lineage>
</organism>
<dbReference type="InterPro" id="IPR052713">
    <property type="entry name" value="FeoA"/>
</dbReference>
<feature type="domain" description="Ferrous iron transporter FeoA-like" evidence="2">
    <location>
        <begin position="1"/>
        <end position="73"/>
    </location>
</feature>
<keyword evidence="1" id="KW-0408">Iron</keyword>
<dbReference type="InterPro" id="IPR007167">
    <property type="entry name" value="Fe-transptr_FeoA-like"/>
</dbReference>
<dbReference type="SUPFAM" id="SSF50037">
    <property type="entry name" value="C-terminal domain of transcriptional repressors"/>
    <property type="match status" value="1"/>
</dbReference>
<dbReference type="Pfam" id="PF04023">
    <property type="entry name" value="FeoA"/>
    <property type="match status" value="1"/>
</dbReference>
<dbReference type="InterPro" id="IPR008988">
    <property type="entry name" value="Transcriptional_repressor_C"/>
</dbReference>
<dbReference type="SMART" id="SM00899">
    <property type="entry name" value="FeoA"/>
    <property type="match status" value="1"/>
</dbReference>